<comment type="caution">
    <text evidence="1">The sequence shown here is derived from an EMBL/GenBank/DDBJ whole genome shotgun (WGS) entry which is preliminary data.</text>
</comment>
<reference evidence="1 2" key="1">
    <citation type="journal article" date="2023" name="Plants (Basel)">
        <title>Bridging the Gap: Combining Genomics and Transcriptomics Approaches to Understand Stylosanthes scabra, an Orphan Legume from the Brazilian Caatinga.</title>
        <authorList>
            <person name="Ferreira-Neto J.R.C."/>
            <person name="da Silva M.D."/>
            <person name="Binneck E."/>
            <person name="de Melo N.F."/>
            <person name="da Silva R.H."/>
            <person name="de Melo A.L.T.M."/>
            <person name="Pandolfi V."/>
            <person name="Bustamante F.O."/>
            <person name="Brasileiro-Vidal A.C."/>
            <person name="Benko-Iseppon A.M."/>
        </authorList>
    </citation>
    <scope>NUCLEOTIDE SEQUENCE [LARGE SCALE GENOMIC DNA]</scope>
    <source>
        <tissue evidence="1">Leaves</tissue>
    </source>
</reference>
<proteinExistence type="predicted"/>
<name>A0ABU6XC33_9FABA</name>
<gene>
    <name evidence="1" type="ORF">PIB30_039888</name>
</gene>
<keyword evidence="2" id="KW-1185">Reference proteome</keyword>
<sequence>MGELIRGPLTIGAKGGSSGKYIRWSSSASSGSVGLGYNNRSELSAFEYYALGACSVLRTQWIGVLTPLLPNYFQMQVASRCEEH</sequence>
<protein>
    <submittedName>
        <fullName evidence="1">Uncharacterized protein</fullName>
    </submittedName>
</protein>
<evidence type="ECO:0000313" key="1">
    <source>
        <dbReference type="EMBL" id="MED6195646.1"/>
    </source>
</evidence>
<dbReference type="EMBL" id="JASCZI010211661">
    <property type="protein sequence ID" value="MED6195646.1"/>
    <property type="molecule type" value="Genomic_DNA"/>
</dbReference>
<accession>A0ABU6XC33</accession>
<dbReference type="Proteomes" id="UP001341840">
    <property type="component" value="Unassembled WGS sequence"/>
</dbReference>
<evidence type="ECO:0000313" key="2">
    <source>
        <dbReference type="Proteomes" id="UP001341840"/>
    </source>
</evidence>
<organism evidence="1 2">
    <name type="scientific">Stylosanthes scabra</name>
    <dbReference type="NCBI Taxonomy" id="79078"/>
    <lineage>
        <taxon>Eukaryota</taxon>
        <taxon>Viridiplantae</taxon>
        <taxon>Streptophyta</taxon>
        <taxon>Embryophyta</taxon>
        <taxon>Tracheophyta</taxon>
        <taxon>Spermatophyta</taxon>
        <taxon>Magnoliopsida</taxon>
        <taxon>eudicotyledons</taxon>
        <taxon>Gunneridae</taxon>
        <taxon>Pentapetalae</taxon>
        <taxon>rosids</taxon>
        <taxon>fabids</taxon>
        <taxon>Fabales</taxon>
        <taxon>Fabaceae</taxon>
        <taxon>Papilionoideae</taxon>
        <taxon>50 kb inversion clade</taxon>
        <taxon>dalbergioids sensu lato</taxon>
        <taxon>Dalbergieae</taxon>
        <taxon>Pterocarpus clade</taxon>
        <taxon>Stylosanthes</taxon>
    </lineage>
</organism>